<dbReference type="PANTHER" id="PTHR21329:SF3">
    <property type="entry name" value="PHOSPHATIDYLINOSITOL N-ACETYLGLUCOSAMINYLTRANSFERASE SUBUNIT Q"/>
    <property type="match status" value="1"/>
</dbReference>
<dbReference type="GO" id="GO:0016757">
    <property type="term" value="F:glycosyltransferase activity"/>
    <property type="evidence" value="ECO:0007669"/>
    <property type="project" value="UniProtKB-KW"/>
</dbReference>
<dbReference type="Pfam" id="PF05024">
    <property type="entry name" value="Gpi1"/>
    <property type="match status" value="1"/>
</dbReference>
<dbReference type="GO" id="GO:0006506">
    <property type="term" value="P:GPI anchor biosynthetic process"/>
    <property type="evidence" value="ECO:0007669"/>
    <property type="project" value="InterPro"/>
</dbReference>
<evidence type="ECO:0000313" key="3">
    <source>
        <dbReference type="Proteomes" id="UP000748756"/>
    </source>
</evidence>
<dbReference type="Proteomes" id="UP000748756">
    <property type="component" value="Unassembled WGS sequence"/>
</dbReference>
<keyword evidence="1" id="KW-0812">Transmembrane</keyword>
<organism evidence="2 3">
    <name type="scientific">Linnemannia schmuckeri</name>
    <dbReference type="NCBI Taxonomy" id="64567"/>
    <lineage>
        <taxon>Eukaryota</taxon>
        <taxon>Fungi</taxon>
        <taxon>Fungi incertae sedis</taxon>
        <taxon>Mucoromycota</taxon>
        <taxon>Mortierellomycotina</taxon>
        <taxon>Mortierellomycetes</taxon>
        <taxon>Mortierellales</taxon>
        <taxon>Mortierellaceae</taxon>
        <taxon>Linnemannia</taxon>
    </lineage>
</organism>
<proteinExistence type="predicted"/>
<feature type="transmembrane region" description="Helical" evidence="1">
    <location>
        <begin position="42"/>
        <end position="61"/>
    </location>
</feature>
<dbReference type="GO" id="GO:0016020">
    <property type="term" value="C:membrane"/>
    <property type="evidence" value="ECO:0007669"/>
    <property type="project" value="InterPro"/>
</dbReference>
<keyword evidence="3" id="KW-1185">Reference proteome</keyword>
<evidence type="ECO:0000256" key="1">
    <source>
        <dbReference type="SAM" id="Phobius"/>
    </source>
</evidence>
<feature type="transmembrane region" description="Helical" evidence="1">
    <location>
        <begin position="488"/>
        <end position="507"/>
    </location>
</feature>
<accession>A0A9P5S4G2</accession>
<evidence type="ECO:0000313" key="2">
    <source>
        <dbReference type="EMBL" id="KAF9153015.1"/>
    </source>
</evidence>
<dbReference type="EMBL" id="JAAAUQ010000203">
    <property type="protein sequence ID" value="KAF9153015.1"/>
    <property type="molecule type" value="Genomic_DNA"/>
</dbReference>
<name>A0A9P5S4G2_9FUNG</name>
<dbReference type="GO" id="GO:0005783">
    <property type="term" value="C:endoplasmic reticulum"/>
    <property type="evidence" value="ECO:0007669"/>
    <property type="project" value="TreeGrafter"/>
</dbReference>
<reference evidence="2" key="1">
    <citation type="journal article" date="2020" name="Fungal Divers.">
        <title>Resolving the Mortierellaceae phylogeny through synthesis of multi-gene phylogenetics and phylogenomics.</title>
        <authorList>
            <person name="Vandepol N."/>
            <person name="Liber J."/>
            <person name="Desiro A."/>
            <person name="Na H."/>
            <person name="Kennedy M."/>
            <person name="Barry K."/>
            <person name="Grigoriev I.V."/>
            <person name="Miller A.N."/>
            <person name="O'Donnell K."/>
            <person name="Stajich J.E."/>
            <person name="Bonito G."/>
        </authorList>
    </citation>
    <scope>NUCLEOTIDE SEQUENCE</scope>
    <source>
        <strain evidence="2">NRRL 6426</strain>
    </source>
</reference>
<feature type="transmembrane region" description="Helical" evidence="1">
    <location>
        <begin position="612"/>
        <end position="636"/>
    </location>
</feature>
<feature type="transmembrane region" description="Helical" evidence="1">
    <location>
        <begin position="570"/>
        <end position="600"/>
    </location>
</feature>
<keyword evidence="2" id="KW-0328">Glycosyltransferase</keyword>
<keyword evidence="2" id="KW-0808">Transferase</keyword>
<sequence>MRTILISAALSFAFGYSACNFAIISTICDVAASVPETTHKRYLLYAILILIVLFVLILIPLERIANFEARRTYYHCPQRLTSLSLLPNPVYIETGLSISNLCSGTFATEGKLLISGPHYFLTMSSSVAISKVFWPSHLCSRHIRTGFIIGWNVRSFTACIATIVSDIDLDALVRALGSLTSEPQFAAMNRICGVSPVVLGVAIVPFADGMTAQAVAESNAKLLASRSLLEHKETANLWLTIEIKPTYIPFLESLHCCGYLYSHVSSEIIFYKQPDPRSFQFLSLDPLILDISKINASGALFDAAMSPKTAQRRTKSSMNHSRLYLPSSGRTVTDDMNVTLQQINSSYTIEQAVHAKAKNLLRRRARSRSMSEAVRESAVDLSIKVRSKLAITVSMVWPMIQPFTIRPLMVILFILRALVEFSLWVLNWRFPAWAFNGIAIKDMTTTGQQIDLRLQQACFWPWQYFMAKKRAWTNTSITRAQYISFYNSMWLVANDIIIGVAFGSFLISNNQYMAEVLQRYVKDYTIDSISAVLEWLTSKNEYPAGLKLNPELNPFLGQLFKWLIELWADFIISLAPIVPIAINLIGLSGAFGATMALSLISDLLAFTTLHIYWFYMVAARIFHWQLTILYSLFNLFRGKKRNTLRHRIDSCDYDLDQLLLGTILFTLLTFLFPTIVVYYLTFALSRVAVICMQATMETILACLNHFPLFAIMLRIKDPDRLPGGLRLEVCPERFFFDRATPLRWVVSSLRSVSVEYPSQQTLAYTSDAGGRPGPQVADMGGGASSGLLHHRSVDGSQASYRQPSHISGTSNAYESHLQYSQHTPLHLQSQLGQQSFLGSFDGPSNMEHERIPRSTSYLFLTNSPLPPPAIFFQYSVLWKRLSSHYFTLRVLKCLLSGETIRSIPRLQYPMLPDTRSRLTIRSIKPTLLKFWAFCEETLLEPIHVNK</sequence>
<dbReference type="InterPro" id="IPR007720">
    <property type="entry name" value="PigQ/GPI1"/>
</dbReference>
<dbReference type="OrthoDB" id="70250at2759"/>
<keyword evidence="1" id="KW-1133">Transmembrane helix</keyword>
<protein>
    <submittedName>
        <fullName evidence="2">Phosphatidylinositol N-acetylglucosaminyltransferase subunit gpi1</fullName>
    </submittedName>
</protein>
<keyword evidence="1" id="KW-0472">Membrane</keyword>
<dbReference type="PANTHER" id="PTHR21329">
    <property type="entry name" value="PHOSPHATIDYLINOSITOL N-ACETYLGLUCOSAMINYLTRANSFERASE SUBUNIT Q-RELATED"/>
    <property type="match status" value="1"/>
</dbReference>
<comment type="caution">
    <text evidence="2">The sequence shown here is derived from an EMBL/GenBank/DDBJ whole genome shotgun (WGS) entry which is preliminary data.</text>
</comment>
<feature type="transmembrane region" description="Helical" evidence="1">
    <location>
        <begin position="657"/>
        <end position="681"/>
    </location>
</feature>
<dbReference type="AlphaFoldDB" id="A0A9P5S4G2"/>
<gene>
    <name evidence="2" type="primary">GPI1</name>
    <name evidence="2" type="ORF">BG015_004265</name>
</gene>